<gene>
    <name evidence="2" type="ORF">Agub_g6736</name>
</gene>
<protein>
    <submittedName>
        <fullName evidence="2">Uncharacterized protein</fullName>
    </submittedName>
</protein>
<feature type="non-terminal residue" evidence="2">
    <location>
        <position position="1"/>
    </location>
</feature>
<name>A0AAD3DT20_9CHLO</name>
<proteinExistence type="predicted"/>
<sequence>MRACMAVKPAILYLTTIITTLALIISKVFYLTSVRTPGSADRLLADQPQLKTLVVILAETRAHELTWRSFHDNVLSVLNADLAVCISNETDKDDPFTHAAKYKWLHAEPKDWADAFDNAANC</sequence>
<feature type="transmembrane region" description="Helical" evidence="1">
    <location>
        <begin position="12"/>
        <end position="32"/>
    </location>
</feature>
<dbReference type="Proteomes" id="UP001054857">
    <property type="component" value="Unassembled WGS sequence"/>
</dbReference>
<reference evidence="2 3" key="1">
    <citation type="journal article" date="2021" name="Sci. Rep.">
        <title>Genome sequencing of the multicellular alga Astrephomene provides insights into convergent evolution of germ-soma differentiation.</title>
        <authorList>
            <person name="Yamashita S."/>
            <person name="Yamamoto K."/>
            <person name="Matsuzaki R."/>
            <person name="Suzuki S."/>
            <person name="Yamaguchi H."/>
            <person name="Hirooka S."/>
            <person name="Minakuchi Y."/>
            <person name="Miyagishima S."/>
            <person name="Kawachi M."/>
            <person name="Toyoda A."/>
            <person name="Nozaki H."/>
        </authorList>
    </citation>
    <scope>NUCLEOTIDE SEQUENCE [LARGE SCALE GENOMIC DNA]</scope>
    <source>
        <strain evidence="2 3">NIES-4017</strain>
    </source>
</reference>
<dbReference type="AlphaFoldDB" id="A0AAD3DT20"/>
<dbReference type="EMBL" id="BMAR01000009">
    <property type="protein sequence ID" value="GFR45361.1"/>
    <property type="molecule type" value="Genomic_DNA"/>
</dbReference>
<organism evidence="2 3">
    <name type="scientific">Astrephomene gubernaculifera</name>
    <dbReference type="NCBI Taxonomy" id="47775"/>
    <lineage>
        <taxon>Eukaryota</taxon>
        <taxon>Viridiplantae</taxon>
        <taxon>Chlorophyta</taxon>
        <taxon>core chlorophytes</taxon>
        <taxon>Chlorophyceae</taxon>
        <taxon>CS clade</taxon>
        <taxon>Chlamydomonadales</taxon>
        <taxon>Astrephomenaceae</taxon>
        <taxon>Astrephomene</taxon>
    </lineage>
</organism>
<keyword evidence="1" id="KW-1133">Transmembrane helix</keyword>
<evidence type="ECO:0000313" key="2">
    <source>
        <dbReference type="EMBL" id="GFR45361.1"/>
    </source>
</evidence>
<keyword evidence="1" id="KW-0812">Transmembrane</keyword>
<keyword evidence="3" id="KW-1185">Reference proteome</keyword>
<evidence type="ECO:0000256" key="1">
    <source>
        <dbReference type="SAM" id="Phobius"/>
    </source>
</evidence>
<comment type="caution">
    <text evidence="2">The sequence shown here is derived from an EMBL/GenBank/DDBJ whole genome shotgun (WGS) entry which is preliminary data.</text>
</comment>
<evidence type="ECO:0000313" key="3">
    <source>
        <dbReference type="Proteomes" id="UP001054857"/>
    </source>
</evidence>
<accession>A0AAD3DT20</accession>
<keyword evidence="1" id="KW-0472">Membrane</keyword>